<dbReference type="SUPFAM" id="SSF53041">
    <property type="entry name" value="Resolvase-like"/>
    <property type="match status" value="1"/>
</dbReference>
<reference evidence="3" key="1">
    <citation type="submission" date="2020-06" db="EMBL/GenBank/DDBJ databases">
        <title>Insight into the genomes of haloalkaliphilic bacilli from Kenyan soda lakes.</title>
        <authorList>
            <person name="Mwirichia R."/>
            <person name="Villamizar G.C."/>
            <person name="Poehlein A."/>
            <person name="Mugweru J."/>
            <person name="Kipnyargis A."/>
            <person name="Kiplimo D."/>
            <person name="Orwa P."/>
            <person name="Daniel R."/>
        </authorList>
    </citation>
    <scope>NUCLEOTIDE SEQUENCE</scope>
    <source>
        <strain evidence="3">B1096_S55</strain>
    </source>
</reference>
<dbReference type="InterPro" id="IPR036162">
    <property type="entry name" value="Resolvase-like_N_sf"/>
</dbReference>
<dbReference type="PROSITE" id="PS51736">
    <property type="entry name" value="RECOMBINASES_3"/>
    <property type="match status" value="1"/>
</dbReference>
<evidence type="ECO:0000259" key="2">
    <source>
        <dbReference type="PROSITE" id="PS51736"/>
    </source>
</evidence>
<gene>
    <name evidence="3" type="ORF">HXA33_06305</name>
</gene>
<dbReference type="CDD" id="cd00338">
    <property type="entry name" value="Ser_Recombinase"/>
    <property type="match status" value="1"/>
</dbReference>
<dbReference type="PANTHER" id="PTHR30461">
    <property type="entry name" value="DNA-INVERTASE FROM LAMBDOID PROPHAGE"/>
    <property type="match status" value="1"/>
</dbReference>
<evidence type="ECO:0000313" key="4">
    <source>
        <dbReference type="Proteomes" id="UP001057753"/>
    </source>
</evidence>
<dbReference type="Gene3D" id="3.40.50.1390">
    <property type="entry name" value="Resolvase, N-terminal catalytic domain"/>
    <property type="match status" value="1"/>
</dbReference>
<dbReference type="GO" id="GO:0003677">
    <property type="term" value="F:DNA binding"/>
    <property type="evidence" value="ECO:0007669"/>
    <property type="project" value="InterPro"/>
</dbReference>
<dbReference type="GO" id="GO:0000150">
    <property type="term" value="F:DNA strand exchange activity"/>
    <property type="evidence" value="ECO:0007669"/>
    <property type="project" value="InterPro"/>
</dbReference>
<keyword evidence="4" id="KW-1185">Reference proteome</keyword>
<dbReference type="PANTHER" id="PTHR30461:SF26">
    <property type="entry name" value="RESOLVASE HOMOLOG YNEB"/>
    <property type="match status" value="1"/>
</dbReference>
<name>A0A9Q4B0K5_SALAG</name>
<comment type="caution">
    <text evidence="3">The sequence shown here is derived from an EMBL/GenBank/DDBJ whole genome shotgun (WGS) entry which is preliminary data.</text>
</comment>
<protein>
    <submittedName>
        <fullName evidence="3">Recombinase family protein</fullName>
    </submittedName>
</protein>
<dbReference type="EMBL" id="JABXYM010000001">
    <property type="protein sequence ID" value="MCR6096156.1"/>
    <property type="molecule type" value="Genomic_DNA"/>
</dbReference>
<evidence type="ECO:0000313" key="3">
    <source>
        <dbReference type="EMBL" id="MCR6096156.1"/>
    </source>
</evidence>
<dbReference type="InterPro" id="IPR050639">
    <property type="entry name" value="SSR_resolvase"/>
</dbReference>
<dbReference type="Pfam" id="PF00239">
    <property type="entry name" value="Resolvase"/>
    <property type="match status" value="1"/>
</dbReference>
<dbReference type="Proteomes" id="UP001057753">
    <property type="component" value="Unassembled WGS sequence"/>
</dbReference>
<accession>A0A9Q4B0K5</accession>
<organism evidence="3 4">
    <name type="scientific">Salipaludibacillus agaradhaerens</name>
    <name type="common">Bacillus agaradhaerens</name>
    <dbReference type="NCBI Taxonomy" id="76935"/>
    <lineage>
        <taxon>Bacteria</taxon>
        <taxon>Bacillati</taxon>
        <taxon>Bacillota</taxon>
        <taxon>Bacilli</taxon>
        <taxon>Bacillales</taxon>
        <taxon>Bacillaceae</taxon>
    </lineage>
</organism>
<comment type="similarity">
    <text evidence="1">Belongs to the site-specific recombinase resolvase family.</text>
</comment>
<feature type="domain" description="Resolvase/invertase-type recombinase catalytic" evidence="2">
    <location>
        <begin position="2"/>
        <end position="147"/>
    </location>
</feature>
<dbReference type="SMART" id="SM00857">
    <property type="entry name" value="Resolvase"/>
    <property type="match status" value="1"/>
</dbReference>
<proteinExistence type="inferred from homology"/>
<dbReference type="InterPro" id="IPR006119">
    <property type="entry name" value="Resolv_N"/>
</dbReference>
<dbReference type="RefSeq" id="WP_257820823.1">
    <property type="nucleotide sequence ID" value="NZ_JABXYM010000001.1"/>
</dbReference>
<evidence type="ECO:0000256" key="1">
    <source>
        <dbReference type="ARBA" id="ARBA00009913"/>
    </source>
</evidence>
<sequence length="217" mass="24626">MKGIIYARVSTNKEAQTTSLIRQVDELKMAAKVWGIDIKDIVEERASGYEAERDGILTVLEIFKEGAADILLIQDETRLGRGNTKMALIHQFKKMKVPIYSIKDEGELSLSETDSMILDIVSVVEEYQRKLHNAKIKRGMKKAVEAGYTPQNNLTHIGHAAAGRKRKNVPIEEIVRLRETGLTFHEVAAMLRGFGYDISKATAHRRYKEYEAQRKHS</sequence>
<dbReference type="AlphaFoldDB" id="A0A9Q4B0K5"/>